<dbReference type="InterPro" id="IPR051932">
    <property type="entry name" value="Bact_StressResp_Reg"/>
</dbReference>
<dbReference type="RefSeq" id="WP_148594441.1">
    <property type="nucleotide sequence ID" value="NZ_CP042997.1"/>
</dbReference>
<evidence type="ECO:0000259" key="2">
    <source>
        <dbReference type="PROSITE" id="PS50801"/>
    </source>
</evidence>
<dbReference type="PANTHER" id="PTHR33745">
    <property type="entry name" value="RSBT ANTAGONIST PROTEIN RSBS-RELATED"/>
    <property type="match status" value="1"/>
</dbReference>
<protein>
    <submittedName>
        <fullName evidence="3">RsbT co-antagonist protein RsbRA</fullName>
    </submittedName>
</protein>
<dbReference type="PROSITE" id="PS50801">
    <property type="entry name" value="STAS"/>
    <property type="match status" value="1"/>
</dbReference>
<dbReference type="KEGG" id="agv:OJF2_30690"/>
<dbReference type="Pfam" id="PF01740">
    <property type="entry name" value="STAS"/>
    <property type="match status" value="1"/>
</dbReference>
<evidence type="ECO:0000313" key="4">
    <source>
        <dbReference type="Proteomes" id="UP000324233"/>
    </source>
</evidence>
<proteinExistence type="predicted"/>
<keyword evidence="4" id="KW-1185">Reference proteome</keyword>
<feature type="domain" description="STAS" evidence="2">
    <location>
        <begin position="163"/>
        <end position="274"/>
    </location>
</feature>
<dbReference type="OrthoDB" id="9800154at2"/>
<dbReference type="Proteomes" id="UP000324233">
    <property type="component" value="Chromosome"/>
</dbReference>
<dbReference type="Pfam" id="PF14361">
    <property type="entry name" value="RsbRD_N"/>
    <property type="match status" value="1"/>
</dbReference>
<dbReference type="InterPro" id="IPR036513">
    <property type="entry name" value="STAS_dom_sf"/>
</dbReference>
<keyword evidence="1" id="KW-0597">Phosphoprotein</keyword>
<dbReference type="InterPro" id="IPR002645">
    <property type="entry name" value="STAS_dom"/>
</dbReference>
<evidence type="ECO:0000256" key="1">
    <source>
        <dbReference type="ARBA" id="ARBA00022553"/>
    </source>
</evidence>
<organism evidence="3 4">
    <name type="scientific">Aquisphaera giovannonii</name>
    <dbReference type="NCBI Taxonomy" id="406548"/>
    <lineage>
        <taxon>Bacteria</taxon>
        <taxon>Pseudomonadati</taxon>
        <taxon>Planctomycetota</taxon>
        <taxon>Planctomycetia</taxon>
        <taxon>Isosphaerales</taxon>
        <taxon>Isosphaeraceae</taxon>
        <taxon>Aquisphaera</taxon>
    </lineage>
</organism>
<dbReference type="CDD" id="cd07041">
    <property type="entry name" value="STAS_RsbR_RsbS_like"/>
    <property type="match status" value="1"/>
</dbReference>
<dbReference type="PANTHER" id="PTHR33745:SF3">
    <property type="entry name" value="RSBT CO-ANTAGONIST PROTEIN RSBRC"/>
    <property type="match status" value="1"/>
</dbReference>
<evidence type="ECO:0000313" key="3">
    <source>
        <dbReference type="EMBL" id="QEH34529.1"/>
    </source>
</evidence>
<name>A0A5B9W2L1_9BACT</name>
<sequence length="291" mass="31577">MSMTGSSRLADVLAGHESELLAEWLGEQAPLYRDRNTGIKEQELRSQGGEFLSLLRDAVQDGRSDDFRSPRWDGVKGLLGELSRSRSLLGFTPSQTASFVFSLKKPLFAAIRREAGDDARTLADETWAVNELLDRLGLYTTEVHQKAREEVIARQQQEMLELSTPVVKLWDGILALPMIGTLDSARTQVVMETLLQKIVETGSGIAIIDITGVPTVDTLTAQHLLKTVTAARLMGAECIISGIRPQIAQTIVHLGISLSGITTKASLADAFAVALERTGRCVRAVAGPRAS</sequence>
<dbReference type="AlphaFoldDB" id="A0A5B9W2L1"/>
<dbReference type="EMBL" id="CP042997">
    <property type="protein sequence ID" value="QEH34529.1"/>
    <property type="molecule type" value="Genomic_DNA"/>
</dbReference>
<accession>A0A5B9W2L1</accession>
<gene>
    <name evidence="3" type="primary">rsbRA</name>
    <name evidence="3" type="ORF">OJF2_30690</name>
</gene>
<dbReference type="Gene3D" id="3.30.750.24">
    <property type="entry name" value="STAS domain"/>
    <property type="match status" value="1"/>
</dbReference>
<dbReference type="SUPFAM" id="SSF52091">
    <property type="entry name" value="SpoIIaa-like"/>
    <property type="match status" value="1"/>
</dbReference>
<dbReference type="InterPro" id="IPR025751">
    <property type="entry name" value="RsbRD_N_dom"/>
</dbReference>
<reference evidence="3 4" key="1">
    <citation type="submission" date="2019-08" db="EMBL/GenBank/DDBJ databases">
        <title>Deep-cultivation of Planctomycetes and their phenomic and genomic characterization uncovers novel biology.</title>
        <authorList>
            <person name="Wiegand S."/>
            <person name="Jogler M."/>
            <person name="Boedeker C."/>
            <person name="Pinto D."/>
            <person name="Vollmers J."/>
            <person name="Rivas-Marin E."/>
            <person name="Kohn T."/>
            <person name="Peeters S.H."/>
            <person name="Heuer A."/>
            <person name="Rast P."/>
            <person name="Oberbeckmann S."/>
            <person name="Bunk B."/>
            <person name="Jeske O."/>
            <person name="Meyerdierks A."/>
            <person name="Storesund J.E."/>
            <person name="Kallscheuer N."/>
            <person name="Luecker S."/>
            <person name="Lage O.M."/>
            <person name="Pohl T."/>
            <person name="Merkel B.J."/>
            <person name="Hornburger P."/>
            <person name="Mueller R.-W."/>
            <person name="Bruemmer F."/>
            <person name="Labrenz M."/>
            <person name="Spormann A.M."/>
            <person name="Op den Camp H."/>
            <person name="Overmann J."/>
            <person name="Amann R."/>
            <person name="Jetten M.S.M."/>
            <person name="Mascher T."/>
            <person name="Medema M.H."/>
            <person name="Devos D.P."/>
            <person name="Kaster A.-K."/>
            <person name="Ovreas L."/>
            <person name="Rohde M."/>
            <person name="Galperin M.Y."/>
            <person name="Jogler C."/>
        </authorList>
    </citation>
    <scope>NUCLEOTIDE SEQUENCE [LARGE SCALE GENOMIC DNA]</scope>
    <source>
        <strain evidence="3 4">OJF2</strain>
    </source>
</reference>